<keyword evidence="2" id="KW-0433">Leucine-rich repeat</keyword>
<dbReference type="GO" id="GO:0016020">
    <property type="term" value="C:membrane"/>
    <property type="evidence" value="ECO:0007669"/>
    <property type="project" value="UniProtKB-SubCell"/>
</dbReference>
<dbReference type="SUPFAM" id="SSF56112">
    <property type="entry name" value="Protein kinase-like (PK-like)"/>
    <property type="match status" value="1"/>
</dbReference>
<comment type="caution">
    <text evidence="9">The sequence shown here is derived from an EMBL/GenBank/DDBJ whole genome shotgun (WGS) entry which is preliminary data.</text>
</comment>
<dbReference type="PANTHER" id="PTHR48007:SF4">
    <property type="entry name" value="LEUCINE-RICH REPEAT RECEPTOR-LIKE PROTEIN KINASE PXC1"/>
    <property type="match status" value="1"/>
</dbReference>
<feature type="signal peptide" evidence="7">
    <location>
        <begin position="1"/>
        <end position="19"/>
    </location>
</feature>
<dbReference type="InterPro" id="IPR011009">
    <property type="entry name" value="Kinase-like_dom_sf"/>
</dbReference>
<evidence type="ECO:0000256" key="4">
    <source>
        <dbReference type="ARBA" id="ARBA00022737"/>
    </source>
</evidence>
<organism evidence="9 10">
    <name type="scientific">Lactuca virosa</name>
    <dbReference type="NCBI Taxonomy" id="75947"/>
    <lineage>
        <taxon>Eukaryota</taxon>
        <taxon>Viridiplantae</taxon>
        <taxon>Streptophyta</taxon>
        <taxon>Embryophyta</taxon>
        <taxon>Tracheophyta</taxon>
        <taxon>Spermatophyta</taxon>
        <taxon>Magnoliopsida</taxon>
        <taxon>eudicotyledons</taxon>
        <taxon>Gunneridae</taxon>
        <taxon>Pentapetalae</taxon>
        <taxon>asterids</taxon>
        <taxon>campanulids</taxon>
        <taxon>Asterales</taxon>
        <taxon>Asteraceae</taxon>
        <taxon>Cichorioideae</taxon>
        <taxon>Cichorieae</taxon>
        <taxon>Lactucinae</taxon>
        <taxon>Lactuca</taxon>
    </lineage>
</organism>
<dbReference type="FunFam" id="3.80.10.10:FF:000400">
    <property type="entry name" value="Nuclear pore complex protein NUP107"/>
    <property type="match status" value="1"/>
</dbReference>
<feature type="chain" id="PRO_5043684183" description="Leucine-rich repeat-containing N-terminal plant-type domain-containing protein" evidence="7">
    <location>
        <begin position="20"/>
        <end position="465"/>
    </location>
</feature>
<accession>A0AAU9MNT7</accession>
<dbReference type="PANTHER" id="PTHR48007">
    <property type="entry name" value="LEUCINE-RICH REPEAT RECEPTOR-LIKE PROTEIN KINASE PXC1"/>
    <property type="match status" value="1"/>
</dbReference>
<dbReference type="Gene3D" id="3.80.10.10">
    <property type="entry name" value="Ribonuclease Inhibitor"/>
    <property type="match status" value="1"/>
</dbReference>
<keyword evidence="5 6" id="KW-0472">Membrane</keyword>
<evidence type="ECO:0000256" key="3">
    <source>
        <dbReference type="ARBA" id="ARBA00022729"/>
    </source>
</evidence>
<evidence type="ECO:0000256" key="2">
    <source>
        <dbReference type="ARBA" id="ARBA00022614"/>
    </source>
</evidence>
<evidence type="ECO:0000256" key="7">
    <source>
        <dbReference type="SAM" id="SignalP"/>
    </source>
</evidence>
<dbReference type="InterPro" id="IPR001611">
    <property type="entry name" value="Leu-rich_rpt"/>
</dbReference>
<dbReference type="InterPro" id="IPR046959">
    <property type="entry name" value="PRK1-6/SRF4-like"/>
</dbReference>
<dbReference type="Gene3D" id="1.10.510.10">
    <property type="entry name" value="Transferase(Phosphotransferase) domain 1"/>
    <property type="match status" value="2"/>
</dbReference>
<protein>
    <recommendedName>
        <fullName evidence="8">Leucine-rich repeat-containing N-terminal plant-type domain-containing protein</fullName>
    </recommendedName>
</protein>
<name>A0AAU9MNT7_9ASTR</name>
<keyword evidence="4" id="KW-0677">Repeat</keyword>
<evidence type="ECO:0000259" key="8">
    <source>
        <dbReference type="Pfam" id="PF08263"/>
    </source>
</evidence>
<dbReference type="Proteomes" id="UP001157418">
    <property type="component" value="Unassembled WGS sequence"/>
</dbReference>
<sequence length="465" mass="52571">MKLLVQCIILLLLLSHCSSDYKPNVEVEILMELLEDLKDTNGNIQDWSYSVVSPCYSWSHVICDQKDGNVISLSLGSIGFSGKLSSSITKLKFLTYLDLHDNKLSGELPDLSSLVNLQNLNLTRNKFSGSIPASWSQLSNLKYLDLSANNLSGKIPEKLFSTRVFNFTGTSLDCGTTFPQPCISGSSVSGSTKNSKLKLVTFGVGCAALVLLLFGAIFLYRFKLMSKLERDLFIDVEGEDDSLVSYGQLKRFSWREVQLATNNFNESNIIDYQSPGGEAAFLREIQLISVAVHRNLLKLIGFSTTSYERVLIYPFMQNLSVAYHLRDLKPGEKPLDWATRKRIAFVDLSRLEDEEDVLLLDHIKKLLRETRITDIVDPSLTIYDAKEVETMLQVALLCTQGSPENRPKMGDVIHMLRGQDLVERWAEWEQIEEVRVQEFSRMSHQFAWGDDSTLDQEAIQLSRAR</sequence>
<dbReference type="AlphaFoldDB" id="A0AAU9MNT7"/>
<gene>
    <name evidence="9" type="ORF">LVIROSA_LOCUS14166</name>
</gene>
<keyword evidence="3 7" id="KW-0732">Signal</keyword>
<evidence type="ECO:0000256" key="6">
    <source>
        <dbReference type="SAM" id="Phobius"/>
    </source>
</evidence>
<dbReference type="Pfam" id="PF00560">
    <property type="entry name" value="LRR_1"/>
    <property type="match status" value="3"/>
</dbReference>
<dbReference type="InterPro" id="IPR013210">
    <property type="entry name" value="LRR_N_plant-typ"/>
</dbReference>
<dbReference type="PRINTS" id="PR00019">
    <property type="entry name" value="LEURICHRPT"/>
</dbReference>
<evidence type="ECO:0000313" key="9">
    <source>
        <dbReference type="EMBL" id="CAH1427136.1"/>
    </source>
</evidence>
<keyword evidence="6" id="KW-1133">Transmembrane helix</keyword>
<dbReference type="Pfam" id="PF08263">
    <property type="entry name" value="LRRNT_2"/>
    <property type="match status" value="1"/>
</dbReference>
<comment type="subcellular location">
    <subcellularLocation>
        <location evidence="1">Membrane</location>
    </subcellularLocation>
</comment>
<reference evidence="9 10" key="1">
    <citation type="submission" date="2022-01" db="EMBL/GenBank/DDBJ databases">
        <authorList>
            <person name="Xiong W."/>
            <person name="Schranz E."/>
        </authorList>
    </citation>
    <scope>NUCLEOTIDE SEQUENCE [LARGE SCALE GENOMIC DNA]</scope>
</reference>
<dbReference type="EMBL" id="CAKMRJ010002223">
    <property type="protein sequence ID" value="CAH1427136.1"/>
    <property type="molecule type" value="Genomic_DNA"/>
</dbReference>
<feature type="transmembrane region" description="Helical" evidence="6">
    <location>
        <begin position="199"/>
        <end position="220"/>
    </location>
</feature>
<evidence type="ECO:0000256" key="1">
    <source>
        <dbReference type="ARBA" id="ARBA00004370"/>
    </source>
</evidence>
<keyword evidence="10" id="KW-1185">Reference proteome</keyword>
<dbReference type="PROSITE" id="PS51450">
    <property type="entry name" value="LRR"/>
    <property type="match status" value="2"/>
</dbReference>
<evidence type="ECO:0000256" key="5">
    <source>
        <dbReference type="ARBA" id="ARBA00023136"/>
    </source>
</evidence>
<dbReference type="InterPro" id="IPR032675">
    <property type="entry name" value="LRR_dom_sf"/>
</dbReference>
<keyword evidence="6" id="KW-0812">Transmembrane</keyword>
<dbReference type="SUPFAM" id="SSF52058">
    <property type="entry name" value="L domain-like"/>
    <property type="match status" value="1"/>
</dbReference>
<feature type="domain" description="Leucine-rich repeat-containing N-terminal plant-type" evidence="8">
    <location>
        <begin position="24"/>
        <end position="64"/>
    </location>
</feature>
<proteinExistence type="predicted"/>
<evidence type="ECO:0000313" key="10">
    <source>
        <dbReference type="Proteomes" id="UP001157418"/>
    </source>
</evidence>